<name>A0A432Z3E2_9GAMM</name>
<dbReference type="EMBL" id="PIQE01000002">
    <property type="protein sequence ID" value="RUO72369.1"/>
    <property type="molecule type" value="Genomic_DNA"/>
</dbReference>
<feature type="active site" description="Charge relay system" evidence="8 9">
    <location>
        <position position="686"/>
    </location>
</feature>
<dbReference type="STRING" id="1122124.GCA_000423165_01680"/>
<dbReference type="InterPro" id="IPR023827">
    <property type="entry name" value="Peptidase_S8_Asp-AS"/>
</dbReference>
<evidence type="ECO:0000256" key="2">
    <source>
        <dbReference type="ARBA" id="ARBA00022525"/>
    </source>
</evidence>
<dbReference type="CDD" id="cd04852">
    <property type="entry name" value="Peptidases_S8_3"/>
    <property type="match status" value="1"/>
</dbReference>
<dbReference type="SUPFAM" id="SSF52025">
    <property type="entry name" value="PA domain"/>
    <property type="match status" value="1"/>
</dbReference>
<comment type="caution">
    <text evidence="16">The sequence shown here is derived from an EMBL/GenBank/DDBJ whole genome shotgun (WGS) entry which is preliminary data.</text>
</comment>
<dbReference type="InterPro" id="IPR000209">
    <property type="entry name" value="Peptidase_S8/S53_dom"/>
</dbReference>
<dbReference type="InterPro" id="IPR036852">
    <property type="entry name" value="Peptidase_S8/S53_dom_sf"/>
</dbReference>
<keyword evidence="6 9" id="KW-0720">Serine protease</keyword>
<dbReference type="InterPro" id="IPR045051">
    <property type="entry name" value="SBT"/>
</dbReference>
<protein>
    <submittedName>
        <fullName evidence="16">Peptidase S8</fullName>
    </submittedName>
</protein>
<feature type="domain" description="Peptidase S8/S53" evidence="13">
    <location>
        <begin position="236"/>
        <end position="726"/>
    </location>
</feature>
<keyword evidence="3 9" id="KW-0645">Protease</keyword>
<dbReference type="Gene3D" id="3.50.30.30">
    <property type="match status" value="1"/>
</dbReference>
<keyword evidence="7" id="KW-0325">Glycoprotein</keyword>
<accession>A0A432Z3E2</accession>
<dbReference type="GO" id="GO:0006508">
    <property type="term" value="P:proteolysis"/>
    <property type="evidence" value="ECO:0007669"/>
    <property type="project" value="UniProtKB-KW"/>
</dbReference>
<dbReference type="PANTHER" id="PTHR10795">
    <property type="entry name" value="PROPROTEIN CONVERTASE SUBTILISIN/KEXIN"/>
    <property type="match status" value="1"/>
</dbReference>
<dbReference type="InterPro" id="IPR023828">
    <property type="entry name" value="Peptidase_S8_Ser-AS"/>
</dbReference>
<evidence type="ECO:0000256" key="5">
    <source>
        <dbReference type="ARBA" id="ARBA00022801"/>
    </source>
</evidence>
<dbReference type="InterPro" id="IPR003137">
    <property type="entry name" value="PA_domain"/>
</dbReference>
<dbReference type="InterPro" id="IPR017311">
    <property type="entry name" value="Sama-2696"/>
</dbReference>
<evidence type="ECO:0000256" key="1">
    <source>
        <dbReference type="ARBA" id="ARBA00004613"/>
    </source>
</evidence>
<evidence type="ECO:0000256" key="6">
    <source>
        <dbReference type="ARBA" id="ARBA00022825"/>
    </source>
</evidence>
<keyword evidence="4 12" id="KW-0732">Signal</keyword>
<dbReference type="InterPro" id="IPR034197">
    <property type="entry name" value="Peptidases_S8_3"/>
</dbReference>
<dbReference type="CDD" id="cd02120">
    <property type="entry name" value="PA_subtilisin_like"/>
    <property type="match status" value="1"/>
</dbReference>
<evidence type="ECO:0000256" key="8">
    <source>
        <dbReference type="PIRSR" id="PIRSR615500-1"/>
    </source>
</evidence>
<feature type="domain" description="PA" evidence="14">
    <location>
        <begin position="507"/>
        <end position="596"/>
    </location>
</feature>
<keyword evidence="17" id="KW-1185">Reference proteome</keyword>
<evidence type="ECO:0000259" key="14">
    <source>
        <dbReference type="Pfam" id="PF02225"/>
    </source>
</evidence>
<evidence type="ECO:0000256" key="4">
    <source>
        <dbReference type="ARBA" id="ARBA00022729"/>
    </source>
</evidence>
<dbReference type="PROSITE" id="PS00138">
    <property type="entry name" value="SUBTILASE_SER"/>
    <property type="match status" value="1"/>
</dbReference>
<comment type="subcellular location">
    <subcellularLocation>
        <location evidence="1">Secreted</location>
    </subcellularLocation>
</comment>
<comment type="similarity">
    <text evidence="9 10">Belongs to the peptidase S8 family.</text>
</comment>
<evidence type="ECO:0000256" key="11">
    <source>
        <dbReference type="SAM" id="MobiDB-lite"/>
    </source>
</evidence>
<evidence type="ECO:0000256" key="3">
    <source>
        <dbReference type="ARBA" id="ARBA00022670"/>
    </source>
</evidence>
<feature type="region of interest" description="Disordered" evidence="11">
    <location>
        <begin position="1601"/>
        <end position="1626"/>
    </location>
</feature>
<dbReference type="GO" id="GO:0004252">
    <property type="term" value="F:serine-type endopeptidase activity"/>
    <property type="evidence" value="ECO:0007669"/>
    <property type="project" value="UniProtKB-UniRule"/>
</dbReference>
<dbReference type="PIRSF" id="PIRSF037895">
    <property type="entry name" value="Subtilisin_rel_Sama_2696"/>
    <property type="match status" value="1"/>
</dbReference>
<keyword evidence="2" id="KW-0964">Secreted</keyword>
<feature type="compositionally biased region" description="Low complexity" evidence="11">
    <location>
        <begin position="1617"/>
        <end position="1626"/>
    </location>
</feature>
<feature type="signal peptide" evidence="12">
    <location>
        <begin position="1"/>
        <end position="31"/>
    </location>
</feature>
<dbReference type="Pfam" id="PF17766">
    <property type="entry name" value="fn3_6"/>
    <property type="match status" value="1"/>
</dbReference>
<sequence>MTVNKNNKGRLLRKSVLASCIALYSGSAVYAAVEQTRDGGFGQPEVDAAAFQAAHAQRQAELTGNLFVGQPGVLNQHRGQQDGGVFNYDPEVTGVQSYIVQFEHQPVATYNGGVQGFAATARKSSRNYVGRSTLSMADHDVRSYSAFLSTEQDKVLSQARGHGAALRVSRQLTIANNAAVVEMSQNDALILSQQPGVKRITPNRMLSIRTDRGPEFIGATSVWQGTAVPSGIGAKGEGMVVGVLDTGINTDHPAFADDGSYASSNPFGAGNYVGDCETDPSLCNDKLVGVRSYSDITDSYKGPEWQDNPWGTPQMARPANGEDYNGHGSHTASTAAGNLILDTPLQMITGEAVSDGIDVPFAFPQTSGVAPRAHIVSYQVCLPGQSGDPYAGCPESAILAAIDDAILDGVDVINFSIGGAESLPWRDPIELGFLAAREAGISVAAAAGNAGAFWSADHSSPWVTTVGAASHDRVMAAGVKALQNFGADSTRPPSEAIQGVSFSGSITGEVVLAGNYADPDPTDDFGAETCNVPFPAGTFTSDQIVLCERGGIPRTDKAVHVAAGGAGGFILQNIDWRADNLVAEEYVIPGIQVPRSVRWQLRNWVNNSAAGTATATITDYQNYYDFDEALANNLAPFTSMGPSRTNNTLVPDVVAPGVQIYAANADDQPFTAAPRASDWTFMSGTSMASPHVAGAMALLAQAHPDWSPAEIQSALMLTAGEVRLNNGYTLLEPYNNAMMGSGSINVERAVRSGLVMDESIENYRDADPSNGGTENWLNVPSMVEMNCDQSCSWMRTVTATADGSWTVTGQGKEEGVEVTVTPASFTLQAGQSQTLVINVEVPDRIEHNIEPDEPGGAWDNVGNAGMLFNGNVVLTETSGRHPTAHMPILVGSSQGQLPSSIDIDYSRDYGSARFTLDTEAFSELTPRFYGPVKPTTSTATLDAVGPFLEPDQIERGWDIQLVDVPVGTKRLVVETQRAEIVGGVNPLETRYAKLMPYIIMGRDANGNQGFIPSAEADASAIKAEYDSELVCMSTSQSEHNYCSLENPAPGQYWVATAMAYGEGAVEVTTGYAVLHETDDLGLLSLSGTPSHDGQGRYDVELHWNLPEAEQGERYYGAFDLGVNADAPGSIGFASLNFKRAKDVVEWRVSQTKARPQQLLDVKLKLNANLERDDRSYDLDVALPEGLRIVPETVRISRDDLQEQLSVSDVNLNLSGQQISTRDVAPEYVMTTNLSSAQCHTPLIDEYSSGGYIDLFEEFGIQPNAPWLVGDATQFQDVPLNWLFANENAKFELYNAESGGYVRLHNVGVLQFNGGFWPMKWDRGPGFLGEAIAPFWRGSFEMTYARHWEDPQGLTIASQYASERPDLGDLVFLEYDNVTDTNTGETFDYQVILRSGMDYNPDMFEIVLAYDNLGANVAEGGIFIEGFTSTWSKNGGPKDGYHQTFVGYDNLDEVLEDDLVMCFDYQGPEQSEVELSFQVFVQPEAVGQTLPITLTHMIERGETVTKVHDVAVQGNIQIAPIADMSVDENSRIDDIRVQYTDVNAAPNVIEATGDNVTAEVEGDSFNLIPAEHFHGETTVTVTVYDSEYPTDKASTSFTLTVVSDGQEPPATGGGDNGGSEPDSGSSSSGNMGWLFVFASLLMVGVRRRR</sequence>
<proteinExistence type="inferred from homology"/>
<dbReference type="PROSITE" id="PS51892">
    <property type="entry name" value="SUBTILASE"/>
    <property type="match status" value="1"/>
</dbReference>
<dbReference type="InterPro" id="IPR015500">
    <property type="entry name" value="Peptidase_S8_subtilisin-rel"/>
</dbReference>
<feature type="domain" description="Subtilisin-like protease fibronectin type-III" evidence="15">
    <location>
        <begin position="777"/>
        <end position="844"/>
    </location>
</feature>
<dbReference type="InterPro" id="IPR046450">
    <property type="entry name" value="PA_dom_sf"/>
</dbReference>
<evidence type="ECO:0000256" key="7">
    <source>
        <dbReference type="ARBA" id="ARBA00023180"/>
    </source>
</evidence>
<dbReference type="Pfam" id="PF02225">
    <property type="entry name" value="PA"/>
    <property type="match status" value="1"/>
</dbReference>
<evidence type="ECO:0000313" key="17">
    <source>
        <dbReference type="Proteomes" id="UP000287022"/>
    </source>
</evidence>
<dbReference type="GO" id="GO:0005576">
    <property type="term" value="C:extracellular region"/>
    <property type="evidence" value="ECO:0007669"/>
    <property type="project" value="UniProtKB-SubCell"/>
</dbReference>
<reference evidence="17" key="1">
    <citation type="journal article" date="2018" name="Front. Microbiol.">
        <title>Genome-Based Analysis Reveals the Taxonomy and Diversity of the Family Idiomarinaceae.</title>
        <authorList>
            <person name="Liu Y."/>
            <person name="Lai Q."/>
            <person name="Shao Z."/>
        </authorList>
    </citation>
    <scope>NUCLEOTIDE SEQUENCE [LARGE SCALE GENOMIC DNA]</scope>
    <source>
        <strain evidence="17">c121</strain>
    </source>
</reference>
<dbReference type="Proteomes" id="UP000287022">
    <property type="component" value="Unassembled WGS sequence"/>
</dbReference>
<evidence type="ECO:0000256" key="9">
    <source>
        <dbReference type="PROSITE-ProRule" id="PRU01240"/>
    </source>
</evidence>
<dbReference type="InterPro" id="IPR041469">
    <property type="entry name" value="Subtilisin-like_FN3"/>
</dbReference>
<evidence type="ECO:0000313" key="16">
    <source>
        <dbReference type="EMBL" id="RUO72369.1"/>
    </source>
</evidence>
<keyword evidence="5 9" id="KW-0378">Hydrolase</keyword>
<feature type="active site" description="Charge relay system" evidence="8 9">
    <location>
        <position position="245"/>
    </location>
</feature>
<organism evidence="16 17">
    <name type="scientific">Pseudidiomarina sediminum</name>
    <dbReference type="NCBI Taxonomy" id="431675"/>
    <lineage>
        <taxon>Bacteria</taxon>
        <taxon>Pseudomonadati</taxon>
        <taxon>Pseudomonadota</taxon>
        <taxon>Gammaproteobacteria</taxon>
        <taxon>Alteromonadales</taxon>
        <taxon>Idiomarinaceae</taxon>
        <taxon>Pseudidiomarina</taxon>
    </lineage>
</organism>
<evidence type="ECO:0000256" key="12">
    <source>
        <dbReference type="SAM" id="SignalP"/>
    </source>
</evidence>
<gene>
    <name evidence="16" type="ORF">CWI80_07340</name>
</gene>
<evidence type="ECO:0000259" key="13">
    <source>
        <dbReference type="Pfam" id="PF00082"/>
    </source>
</evidence>
<dbReference type="PROSITE" id="PS00136">
    <property type="entry name" value="SUBTILASE_ASP"/>
    <property type="match status" value="1"/>
</dbReference>
<dbReference type="PRINTS" id="PR00723">
    <property type="entry name" value="SUBTILISIN"/>
</dbReference>
<feature type="chain" id="PRO_5019377785" evidence="12">
    <location>
        <begin position="32"/>
        <end position="1648"/>
    </location>
</feature>
<dbReference type="Pfam" id="PF00082">
    <property type="entry name" value="Peptidase_S8"/>
    <property type="match status" value="1"/>
</dbReference>
<evidence type="ECO:0000256" key="10">
    <source>
        <dbReference type="RuleBase" id="RU003355"/>
    </source>
</evidence>
<dbReference type="SUPFAM" id="SSF52743">
    <property type="entry name" value="Subtilisin-like"/>
    <property type="match status" value="1"/>
</dbReference>
<dbReference type="RefSeq" id="WP_034727187.1">
    <property type="nucleotide sequence ID" value="NZ_PIQE01000002.1"/>
</dbReference>
<feature type="active site" description="Charge relay system" evidence="8 9">
    <location>
        <position position="327"/>
    </location>
</feature>
<dbReference type="Gene3D" id="3.40.50.200">
    <property type="entry name" value="Peptidase S8/S53 domain"/>
    <property type="match status" value="1"/>
</dbReference>
<evidence type="ECO:0000259" key="15">
    <source>
        <dbReference type="Pfam" id="PF17766"/>
    </source>
</evidence>